<dbReference type="Proteomes" id="UP000275232">
    <property type="component" value="Unassembled WGS sequence"/>
</dbReference>
<evidence type="ECO:0000259" key="4">
    <source>
        <dbReference type="PROSITE" id="PS50943"/>
    </source>
</evidence>
<dbReference type="InterPro" id="IPR010982">
    <property type="entry name" value="Lambda_DNA-bd_dom_sf"/>
</dbReference>
<dbReference type="InterPro" id="IPR001387">
    <property type="entry name" value="Cro/C1-type_HTH"/>
</dbReference>
<evidence type="ECO:0000313" key="5">
    <source>
        <dbReference type="EMBL" id="RPF72155.1"/>
    </source>
</evidence>
<dbReference type="SMART" id="SM00530">
    <property type="entry name" value="HTH_XRE"/>
    <property type="match status" value="1"/>
</dbReference>
<keyword evidence="1" id="KW-0805">Transcription regulation</keyword>
<dbReference type="PANTHER" id="PTHR46797:SF23">
    <property type="entry name" value="HTH-TYPE TRANSCRIPTIONAL REGULATOR SUTR"/>
    <property type="match status" value="1"/>
</dbReference>
<dbReference type="CDD" id="cd00093">
    <property type="entry name" value="HTH_XRE"/>
    <property type="match status" value="1"/>
</dbReference>
<reference evidence="5 6" key="1">
    <citation type="submission" date="2018-11" db="EMBL/GenBank/DDBJ databases">
        <title>Erythrobacter spongiae sp. nov., isolated from a marine sponge.</title>
        <authorList>
            <person name="Zhuang L."/>
            <person name="Luo L."/>
        </authorList>
    </citation>
    <scope>NUCLEOTIDE SEQUENCE [LARGE SCALE GENOMIC DNA]</scope>
    <source>
        <strain evidence="5 6">HN-E23</strain>
    </source>
</reference>
<dbReference type="GO" id="GO:0003700">
    <property type="term" value="F:DNA-binding transcription factor activity"/>
    <property type="evidence" value="ECO:0007669"/>
    <property type="project" value="TreeGrafter"/>
</dbReference>
<dbReference type="GO" id="GO:0005829">
    <property type="term" value="C:cytosol"/>
    <property type="evidence" value="ECO:0007669"/>
    <property type="project" value="TreeGrafter"/>
</dbReference>
<gene>
    <name evidence="5" type="ORF">EG799_11380</name>
</gene>
<evidence type="ECO:0000256" key="3">
    <source>
        <dbReference type="ARBA" id="ARBA00023163"/>
    </source>
</evidence>
<dbReference type="GO" id="GO:0003677">
    <property type="term" value="F:DNA binding"/>
    <property type="evidence" value="ECO:0007669"/>
    <property type="project" value="UniProtKB-KW"/>
</dbReference>
<sequence>MDICKHFGANVRRIRRAKDMSQEELAHRADIHRTYLSALERSGGRNPTIRVVDRLARALEVTPGQLLDYSHQGTSVR</sequence>
<evidence type="ECO:0000256" key="2">
    <source>
        <dbReference type="ARBA" id="ARBA00023125"/>
    </source>
</evidence>
<dbReference type="Gene3D" id="1.10.260.40">
    <property type="entry name" value="lambda repressor-like DNA-binding domains"/>
    <property type="match status" value="1"/>
</dbReference>
<dbReference type="AlphaFoldDB" id="A0A3N5DMP0"/>
<dbReference type="PANTHER" id="PTHR46797">
    <property type="entry name" value="HTH-TYPE TRANSCRIPTIONAL REGULATOR"/>
    <property type="match status" value="1"/>
</dbReference>
<keyword evidence="6" id="KW-1185">Reference proteome</keyword>
<accession>A0A3N5DMP0</accession>
<dbReference type="OrthoDB" id="9815697at2"/>
<protein>
    <submittedName>
        <fullName evidence="5">XRE family transcriptional regulator</fullName>
    </submittedName>
</protein>
<dbReference type="Pfam" id="PF01381">
    <property type="entry name" value="HTH_3"/>
    <property type="match status" value="1"/>
</dbReference>
<comment type="caution">
    <text evidence="5">The sequence shown here is derived from an EMBL/GenBank/DDBJ whole genome shotgun (WGS) entry which is preliminary data.</text>
</comment>
<evidence type="ECO:0000313" key="6">
    <source>
        <dbReference type="Proteomes" id="UP000275232"/>
    </source>
</evidence>
<evidence type="ECO:0000256" key="1">
    <source>
        <dbReference type="ARBA" id="ARBA00023015"/>
    </source>
</evidence>
<dbReference type="PROSITE" id="PS50943">
    <property type="entry name" value="HTH_CROC1"/>
    <property type="match status" value="1"/>
</dbReference>
<feature type="domain" description="HTH cro/C1-type" evidence="4">
    <location>
        <begin position="11"/>
        <end position="66"/>
    </location>
</feature>
<dbReference type="RefSeq" id="WP_123881294.1">
    <property type="nucleotide sequence ID" value="NZ_RPFZ01000001.1"/>
</dbReference>
<name>A0A3N5DMP0_9SPHN</name>
<dbReference type="SUPFAM" id="SSF47413">
    <property type="entry name" value="lambda repressor-like DNA-binding domains"/>
    <property type="match status" value="1"/>
</dbReference>
<dbReference type="InterPro" id="IPR050807">
    <property type="entry name" value="TransReg_Diox_bact_type"/>
</dbReference>
<organism evidence="5 6">
    <name type="scientific">Aurantiacibacter spongiae</name>
    <dbReference type="NCBI Taxonomy" id="2488860"/>
    <lineage>
        <taxon>Bacteria</taxon>
        <taxon>Pseudomonadati</taxon>
        <taxon>Pseudomonadota</taxon>
        <taxon>Alphaproteobacteria</taxon>
        <taxon>Sphingomonadales</taxon>
        <taxon>Erythrobacteraceae</taxon>
        <taxon>Aurantiacibacter</taxon>
    </lineage>
</organism>
<keyword evidence="2" id="KW-0238">DNA-binding</keyword>
<dbReference type="EMBL" id="RPFZ01000001">
    <property type="protein sequence ID" value="RPF72155.1"/>
    <property type="molecule type" value="Genomic_DNA"/>
</dbReference>
<keyword evidence="3" id="KW-0804">Transcription</keyword>
<proteinExistence type="predicted"/>